<protein>
    <submittedName>
        <fullName evidence="1">DNA binding</fullName>
    </submittedName>
</protein>
<dbReference type="ExpressionAtlas" id="A0A1D6ELM9">
    <property type="expression patterns" value="baseline and differential"/>
</dbReference>
<dbReference type="EMBL" id="CM007648">
    <property type="protein sequence ID" value="ONM20805.1"/>
    <property type="molecule type" value="Genomic_DNA"/>
</dbReference>
<dbReference type="Proteomes" id="UP000007305">
    <property type="component" value="Chromosome 2"/>
</dbReference>
<dbReference type="InterPro" id="IPR040092">
    <property type="entry name" value="TBRG1"/>
</dbReference>
<dbReference type="InterPro" id="IPR015943">
    <property type="entry name" value="WD40/YVTN_repeat-like_dom_sf"/>
</dbReference>
<dbReference type="GeneID" id="103647245"/>
<organism evidence="1">
    <name type="scientific">Zea mays</name>
    <name type="common">Maize</name>
    <dbReference type="NCBI Taxonomy" id="4577"/>
    <lineage>
        <taxon>Eukaryota</taxon>
        <taxon>Viridiplantae</taxon>
        <taxon>Streptophyta</taxon>
        <taxon>Embryophyta</taxon>
        <taxon>Tracheophyta</taxon>
        <taxon>Spermatophyta</taxon>
        <taxon>Magnoliopsida</taxon>
        <taxon>Liliopsida</taxon>
        <taxon>Poales</taxon>
        <taxon>Poaceae</taxon>
        <taxon>PACMAD clade</taxon>
        <taxon>Panicoideae</taxon>
        <taxon>Andropogonodae</taxon>
        <taxon>Andropogoneae</taxon>
        <taxon>Tripsacinae</taxon>
        <taxon>Zea</taxon>
    </lineage>
</organism>
<dbReference type="AlphaFoldDB" id="A0A1D6ELM9"/>
<accession>A0A1D6ELM9</accession>
<evidence type="ECO:0000313" key="3">
    <source>
        <dbReference type="Proteomes" id="UP000007305"/>
    </source>
</evidence>
<dbReference type="KEGG" id="zma:103647245"/>
<dbReference type="EnsemblPlants" id="Zm00001eb095700_T001">
    <property type="protein sequence ID" value="Zm00001eb095700_P001"/>
    <property type="gene ID" value="Zm00001eb095700"/>
</dbReference>
<dbReference type="GO" id="GO:0005634">
    <property type="term" value="C:nucleus"/>
    <property type="evidence" value="ECO:0000318"/>
    <property type="project" value="GO_Central"/>
</dbReference>
<name>A0A1D6ELM9_MAIZE</name>
<dbReference type="IntAct" id="A0A1D6ELM9">
    <property type="interactions" value="1"/>
</dbReference>
<dbReference type="InterPro" id="IPR036322">
    <property type="entry name" value="WD40_repeat_dom_sf"/>
</dbReference>
<dbReference type="PANTHER" id="PTHR22715">
    <property type="entry name" value="TRANSFORMING GROWTH FACTOR BETA REGULATED GENE 1"/>
    <property type="match status" value="1"/>
</dbReference>
<gene>
    <name evidence="2" type="primary">LOC103647245</name>
    <name evidence="1" type="ORF">ZEAMMB73_Zm00001d005301</name>
</gene>
<dbReference type="Gene3D" id="2.130.10.10">
    <property type="entry name" value="YVTN repeat-like/Quinoprotein amine dehydrogenase"/>
    <property type="match status" value="1"/>
</dbReference>
<dbReference type="Gramene" id="Zm00001eb095700_T001">
    <property type="protein sequence ID" value="Zm00001eb095700_P001"/>
    <property type="gene ID" value="Zm00001eb095700"/>
</dbReference>
<dbReference type="Pfam" id="PF05965">
    <property type="entry name" value="FYRC"/>
    <property type="match status" value="1"/>
</dbReference>
<reference evidence="1 3" key="1">
    <citation type="submission" date="2015-12" db="EMBL/GenBank/DDBJ databases">
        <title>Update maize B73 reference genome by single molecule sequencing technologies.</title>
        <authorList>
            <consortium name="Maize Genome Sequencing Project"/>
            <person name="Ware D."/>
        </authorList>
    </citation>
    <scope>NUCLEOTIDE SEQUENCE [LARGE SCALE GENOMIC DNA]</scope>
    <source>
        <strain evidence="3">cv. B73</strain>
        <tissue evidence="1">Seedling</tissue>
    </source>
</reference>
<dbReference type="EMBL" id="CM007648">
    <property type="protein sequence ID" value="ONM20802.1"/>
    <property type="molecule type" value="Genomic_DNA"/>
</dbReference>
<dbReference type="GO" id="GO:0051726">
    <property type="term" value="P:regulation of cell cycle"/>
    <property type="evidence" value="ECO:0000318"/>
    <property type="project" value="GO_Central"/>
</dbReference>
<evidence type="ECO:0000313" key="2">
    <source>
        <dbReference type="EnsemblPlants" id="Zm00001eb095700_P001"/>
    </source>
</evidence>
<dbReference type="Gene3D" id="3.30.160.360">
    <property type="match status" value="1"/>
</dbReference>
<evidence type="ECO:0007829" key="4">
    <source>
        <dbReference type="PeptideAtlas" id="A0A1D6ELM9"/>
    </source>
</evidence>
<dbReference type="STRING" id="4577.A0A1D6ELM9"/>
<dbReference type="PANTHER" id="PTHR22715:SF1">
    <property type="entry name" value="DNA BINDING PROTEIN"/>
    <property type="match status" value="1"/>
</dbReference>
<dbReference type="RefSeq" id="XP_008670026.1">
    <property type="nucleotide sequence ID" value="XM_008671804.3"/>
</dbReference>
<dbReference type="OrthoDB" id="1928087at2759"/>
<sequence>MAAAEDAEGDRVIEVVSAGALYHRGGDWERKYWSCSRGKDRYPYPVGYHAVRHFTGISYAMEIQQGPRGPIFLVTSTEGDTAIGQTPDIAWKNFQKKTGAKVKNWQRRKSFPQRIDGAELFGFKNASIQRLLRELIVDSTGAVELNEPCEVTSEAGAHLVCKDASDVSEAEDPSVCLGMESGTPKRSIEPSQVENTLAVHYPDMLTAVDKCNVSTHKNTNEGDTVGRALLQDVSDSRCTLPLLEEVPKNAQSTSLDDNLGESSLVSSQQVGLSSGSYLNSEKSDIELAEKEVAKSMMSILLPQAIPLLMKSYKRKKFKHKNRENSTVSVKTVSAYNPSDSCCRGVTVPTIVGEGTNGNSSEMCDHGGSHHDKVKNGFANEDCRNDDLVVKLDEMNDYVADSFEDDAQILGDNTTKSMGNHHHYSEYVLSRGPNEKSKLLNGKSEVFEYQASVHNGKRAPDVVYNHENGQYMLSDSLVACLEDEFGGEDSSHPANYNQFNGDVKQFEQQFKELTAVIKNGSSVPVDVSYHKNTDNGSINVCAQAFARNGPGVSRNEECLANILPAPVHSNAHNDAVTSGKHDVSSTLNLPPACEAKSTLLVMRDGQHHTEVPAIDQKENRFHSVSYKCTKSDDNTSFHSENVEFVDKHVAFESPDNGMYSSDGSQRAITTEGWPAGDGVKADEENLLGKVEECQIRYKNGNKNTILSVYGEGNVCEHIPTKGENDVFHHQPSHALSTTNCTHGLVSEDRTQARPDHHLELVGCYLHPMPVLSVMLNTKNHNSLYIYVLCGLLESCQRFLYVYSINPKDQKDVSPCFVGYTPLVLPTLDHSSTGNFLFGRSGLHFTPDGQFLVLLSSIKIPSCRMQNIDCLCPVCNLCQCEDNSLKIVSVNSGYASLVTNLMPYGTVSCILIFEPNYIVAIEDSRNLHIWEMVDGWSEISEQYMIPSLGNMGPILELTRMPKNTSLIIGHDGEGGFCLWDISKRTLLATFAAPGNTVFQILPVGLCSLQEDIIHAPVDDIDKNLQVITVGDLYRKNVRVNFVTPPRQDIAVWVLISCASVAEYQHDLQAKENSARWRFALLAKKRVFIGNVLDTRITALDACGNYGYAGTHGGLLYLWELSSGRKVTGTQCFNSGRVSCVSVDSKSGAVAVTDGGCHVLLYTQDKVQAADDGADGRIPV</sequence>
<keyword evidence="3" id="KW-1185">Reference proteome</keyword>
<reference evidence="2" key="3">
    <citation type="submission" date="2021-05" db="UniProtKB">
        <authorList>
            <consortium name="EnsemblPlants"/>
        </authorList>
    </citation>
    <scope>IDENTIFICATION</scope>
    <source>
        <strain evidence="2">cv. B73</strain>
    </source>
</reference>
<reference evidence="2" key="2">
    <citation type="submission" date="2019-07" db="EMBL/GenBank/DDBJ databases">
        <authorList>
            <person name="Seetharam A."/>
            <person name="Woodhouse M."/>
            <person name="Cannon E."/>
        </authorList>
    </citation>
    <scope>NUCLEOTIDE SEQUENCE [LARGE SCALE GENOMIC DNA]</scope>
    <source>
        <strain evidence="2">cv. B73</strain>
    </source>
</reference>
<dbReference type="eggNOG" id="ENOG502QSEX">
    <property type="taxonomic scope" value="Eukaryota"/>
</dbReference>
<dbReference type="OMA" id="AKSMMTF"/>
<proteinExistence type="evidence at protein level"/>
<dbReference type="PaxDb" id="4577-GRMZM2G088014_P01"/>
<dbReference type="InterPro" id="IPR003889">
    <property type="entry name" value="FYrich_C"/>
</dbReference>
<dbReference type="SUPFAM" id="SSF50978">
    <property type="entry name" value="WD40 repeat-like"/>
    <property type="match status" value="1"/>
</dbReference>
<dbReference type="PROSITE" id="PS51543">
    <property type="entry name" value="FYRC"/>
    <property type="match status" value="1"/>
</dbReference>
<evidence type="ECO:0000313" key="1">
    <source>
        <dbReference type="EMBL" id="ONM20802.1"/>
    </source>
</evidence>
<keyword evidence="4" id="KW-1267">Proteomics identification</keyword>